<gene>
    <name evidence="7" type="ORF">METZ01_LOCUS397253</name>
</gene>
<evidence type="ECO:0000256" key="1">
    <source>
        <dbReference type="ARBA" id="ARBA00022527"/>
    </source>
</evidence>
<keyword evidence="3" id="KW-0547">Nucleotide-binding</keyword>
<name>A0A382VD55_9ZZZZ</name>
<dbReference type="GO" id="GO:0004674">
    <property type="term" value="F:protein serine/threonine kinase activity"/>
    <property type="evidence" value="ECO:0007669"/>
    <property type="project" value="UniProtKB-KW"/>
</dbReference>
<keyword evidence="2" id="KW-0808">Transferase</keyword>
<keyword evidence="4" id="KW-0418">Kinase</keyword>
<keyword evidence="1" id="KW-0723">Serine/threonine-protein kinase</keyword>
<feature type="non-terminal residue" evidence="7">
    <location>
        <position position="163"/>
    </location>
</feature>
<evidence type="ECO:0000256" key="2">
    <source>
        <dbReference type="ARBA" id="ARBA00022679"/>
    </source>
</evidence>
<evidence type="ECO:0000256" key="5">
    <source>
        <dbReference type="ARBA" id="ARBA00022840"/>
    </source>
</evidence>
<dbReference type="PANTHER" id="PTHR22974">
    <property type="entry name" value="MIXED LINEAGE PROTEIN KINASE"/>
    <property type="match status" value="1"/>
</dbReference>
<dbReference type="GO" id="GO:0007059">
    <property type="term" value="P:chromosome segregation"/>
    <property type="evidence" value="ECO:0007669"/>
    <property type="project" value="TreeGrafter"/>
</dbReference>
<dbReference type="EMBL" id="UINC01151029">
    <property type="protein sequence ID" value="SVD44399.1"/>
    <property type="molecule type" value="Genomic_DNA"/>
</dbReference>
<evidence type="ECO:0000256" key="4">
    <source>
        <dbReference type="ARBA" id="ARBA00022777"/>
    </source>
</evidence>
<evidence type="ECO:0000256" key="3">
    <source>
        <dbReference type="ARBA" id="ARBA00022741"/>
    </source>
</evidence>
<dbReference type="GO" id="GO:0005524">
    <property type="term" value="F:ATP binding"/>
    <property type="evidence" value="ECO:0007669"/>
    <property type="project" value="UniProtKB-KW"/>
</dbReference>
<sequence length="163" mass="18222">MTLPRTFVSIQNTDHYPVWKDGEHINNGIKLISIAGSGGLSKVWKIRDLSNEEIYALKVFRGNMTDANHRRMADNEADIPPLSDPRFVTAIDSCHIAENRKALLMPWIDGPSLSELIKAESTINPRNSLMLMQKIAGAVSDMHDSLNILHNDLKPKNIMFSGT</sequence>
<dbReference type="SUPFAM" id="SSF56112">
    <property type="entry name" value="Protein kinase-like (PK-like)"/>
    <property type="match status" value="1"/>
</dbReference>
<keyword evidence="5" id="KW-0067">ATP-binding</keyword>
<evidence type="ECO:0000259" key="6">
    <source>
        <dbReference type="PROSITE" id="PS50011"/>
    </source>
</evidence>
<dbReference type="PROSITE" id="PS00108">
    <property type="entry name" value="PROTEIN_KINASE_ST"/>
    <property type="match status" value="1"/>
</dbReference>
<protein>
    <recommendedName>
        <fullName evidence="6">Protein kinase domain-containing protein</fullName>
    </recommendedName>
</protein>
<feature type="domain" description="Protein kinase" evidence="6">
    <location>
        <begin position="29"/>
        <end position="163"/>
    </location>
</feature>
<proteinExistence type="predicted"/>
<evidence type="ECO:0000313" key="7">
    <source>
        <dbReference type="EMBL" id="SVD44399.1"/>
    </source>
</evidence>
<dbReference type="AlphaFoldDB" id="A0A382VD55"/>
<dbReference type="InterPro" id="IPR011009">
    <property type="entry name" value="Kinase-like_dom_sf"/>
</dbReference>
<dbReference type="GO" id="GO:0005634">
    <property type="term" value="C:nucleus"/>
    <property type="evidence" value="ECO:0007669"/>
    <property type="project" value="TreeGrafter"/>
</dbReference>
<dbReference type="PROSITE" id="PS50011">
    <property type="entry name" value="PROTEIN_KINASE_DOM"/>
    <property type="match status" value="1"/>
</dbReference>
<dbReference type="InterPro" id="IPR008271">
    <property type="entry name" value="Ser/Thr_kinase_AS"/>
</dbReference>
<dbReference type="Gene3D" id="1.10.510.10">
    <property type="entry name" value="Transferase(Phosphotransferase) domain 1"/>
    <property type="match status" value="1"/>
</dbReference>
<reference evidence="7" key="1">
    <citation type="submission" date="2018-05" db="EMBL/GenBank/DDBJ databases">
        <authorList>
            <person name="Lanie J.A."/>
            <person name="Ng W.-L."/>
            <person name="Kazmierczak K.M."/>
            <person name="Andrzejewski T.M."/>
            <person name="Davidsen T.M."/>
            <person name="Wayne K.J."/>
            <person name="Tettelin H."/>
            <person name="Glass J.I."/>
            <person name="Rusch D."/>
            <person name="Podicherti R."/>
            <person name="Tsui H.-C.T."/>
            <person name="Winkler M.E."/>
        </authorList>
    </citation>
    <scope>NUCLEOTIDE SEQUENCE</scope>
</reference>
<dbReference type="InterPro" id="IPR000719">
    <property type="entry name" value="Prot_kinase_dom"/>
</dbReference>
<organism evidence="7">
    <name type="scientific">marine metagenome</name>
    <dbReference type="NCBI Taxonomy" id="408172"/>
    <lineage>
        <taxon>unclassified sequences</taxon>
        <taxon>metagenomes</taxon>
        <taxon>ecological metagenomes</taxon>
    </lineage>
</organism>
<dbReference type="Pfam" id="PF00069">
    <property type="entry name" value="Pkinase"/>
    <property type="match status" value="1"/>
</dbReference>
<feature type="non-terminal residue" evidence="7">
    <location>
        <position position="1"/>
    </location>
</feature>
<accession>A0A382VD55</accession>